<evidence type="ECO:0000256" key="1">
    <source>
        <dbReference type="SAM" id="MobiDB-lite"/>
    </source>
</evidence>
<accession>A0ABU0ZMB2</accession>
<name>A0ABU0ZMB2_9ACTN</name>
<dbReference type="Proteomes" id="UP001230908">
    <property type="component" value="Unassembled WGS sequence"/>
</dbReference>
<organism evidence="2 3">
    <name type="scientific">Phytohabitans maris</name>
    <dbReference type="NCBI Taxonomy" id="3071409"/>
    <lineage>
        <taxon>Bacteria</taxon>
        <taxon>Bacillati</taxon>
        <taxon>Actinomycetota</taxon>
        <taxon>Actinomycetes</taxon>
        <taxon>Micromonosporales</taxon>
        <taxon>Micromonosporaceae</taxon>
    </lineage>
</organism>
<sequence>MAGHTENSVVINAARDLVWRITNDVAAWPELFSEYAAVQILRTTGNTVRFRLTMRPDERGRVWQWVSERTADPRTYTVHAHRVEPGPFEYMNIRWEFTEENGATLMRWTQDFQLRPDAPLNDAAMADRINRNSAREMRRIKALIEAVADRDRRASTASQPGQRQQRREQAQTWRS</sequence>
<proteinExistence type="predicted"/>
<reference evidence="2 3" key="1">
    <citation type="submission" date="2023-08" db="EMBL/GenBank/DDBJ databases">
        <title>Phytohabitans sansha sp. nov., isolated from marine sediment.</title>
        <authorList>
            <person name="Zhao Y."/>
            <person name="Yi K."/>
        </authorList>
    </citation>
    <scope>NUCLEOTIDE SEQUENCE [LARGE SCALE GENOMIC DNA]</scope>
    <source>
        <strain evidence="2 3">ZYX-F-186</strain>
    </source>
</reference>
<dbReference type="SUPFAM" id="SSF55961">
    <property type="entry name" value="Bet v1-like"/>
    <property type="match status" value="1"/>
</dbReference>
<dbReference type="InterPro" id="IPR019587">
    <property type="entry name" value="Polyketide_cyclase/dehydratase"/>
</dbReference>
<protein>
    <submittedName>
        <fullName evidence="2">SRPBCC family protein</fullName>
    </submittedName>
</protein>
<keyword evidence="3" id="KW-1185">Reference proteome</keyword>
<evidence type="ECO:0000313" key="3">
    <source>
        <dbReference type="Proteomes" id="UP001230908"/>
    </source>
</evidence>
<comment type="caution">
    <text evidence="2">The sequence shown here is derived from an EMBL/GenBank/DDBJ whole genome shotgun (WGS) entry which is preliminary data.</text>
</comment>
<feature type="region of interest" description="Disordered" evidence="1">
    <location>
        <begin position="149"/>
        <end position="175"/>
    </location>
</feature>
<dbReference type="RefSeq" id="WP_308714693.1">
    <property type="nucleotide sequence ID" value="NZ_JAVHUY010000022.1"/>
</dbReference>
<evidence type="ECO:0000313" key="2">
    <source>
        <dbReference type="EMBL" id="MDQ7907415.1"/>
    </source>
</evidence>
<dbReference type="InterPro" id="IPR023393">
    <property type="entry name" value="START-like_dom_sf"/>
</dbReference>
<dbReference type="EMBL" id="JAVHUY010000022">
    <property type="protein sequence ID" value="MDQ7907415.1"/>
    <property type="molecule type" value="Genomic_DNA"/>
</dbReference>
<gene>
    <name evidence="2" type="ORF">RB614_23130</name>
</gene>
<dbReference type="Gene3D" id="3.30.530.20">
    <property type="match status" value="1"/>
</dbReference>
<dbReference type="Pfam" id="PF10604">
    <property type="entry name" value="Polyketide_cyc2"/>
    <property type="match status" value="1"/>
</dbReference>